<dbReference type="RefSeq" id="WP_055454267.1">
    <property type="nucleotide sequence ID" value="NZ_CYHE01000001.1"/>
</dbReference>
<organism evidence="2 3">
    <name type="scientific">Pannonibacter indicus</name>
    <dbReference type="NCBI Taxonomy" id="466044"/>
    <lineage>
        <taxon>Bacteria</taxon>
        <taxon>Pseudomonadati</taxon>
        <taxon>Pseudomonadota</taxon>
        <taxon>Alphaproteobacteria</taxon>
        <taxon>Hyphomicrobiales</taxon>
        <taxon>Stappiaceae</taxon>
        <taxon>Pannonibacter</taxon>
    </lineage>
</organism>
<reference evidence="3" key="1">
    <citation type="submission" date="2015-08" db="EMBL/GenBank/DDBJ databases">
        <authorList>
            <person name="Varghese N."/>
        </authorList>
    </citation>
    <scope>NUCLEOTIDE SEQUENCE [LARGE SCALE GENOMIC DNA]</scope>
    <source>
        <strain evidence="3">DSM 23407</strain>
    </source>
</reference>
<keyword evidence="1" id="KW-1133">Transmembrane helix</keyword>
<dbReference type="PANTHER" id="PTHR34703">
    <property type="entry name" value="ANTIPORTER SUBUNIT MNHG2-RELATED"/>
    <property type="match status" value="1"/>
</dbReference>
<keyword evidence="3" id="KW-1185">Reference proteome</keyword>
<dbReference type="OrthoDB" id="4427992at2"/>
<dbReference type="NCBIfam" id="TIGR01300">
    <property type="entry name" value="CPA3_mnhG_phaG"/>
    <property type="match status" value="1"/>
</dbReference>
<protein>
    <submittedName>
        <fullName evidence="2">Monovalent cation/proton antiporter, MnhG/PhaG subunit</fullName>
    </submittedName>
</protein>
<accession>A0A0K6HNT1</accession>
<sequence>MLLLLSVLLKLAGTGFLCIAALGVMKLPDPFQRMHAATKAGTLGAGLVLLGSIIAHGEMDAVVLGLFTLLFLLLTVPVAGHLLGRAAYVSGARLALAGGDALDGVLHRAPQPLDERTKWPAGWPAGNAVLEADERQSKAPFRHLVEPRGALKPLAALEAVRFAVIDGEVQPPADRACAIAKGNGASLTAYVLIDTHAIAASSDHAQMRRRIRDKASAALRALKACTSRASSEPVLVYDEGDPEQLLLCADEPGRTLLVLPCKGWFHHQAEGRRDLTTWDPDGLLRLPSSHRGPVLFTSGKTLPESARTLVVRDCGEDHLPALTEWALLSGLWDVTLLVHVTSRPDNPSHLAGVARRFGCDYVQLAAEGDDSSIPAGAEGVRAVILGHTPRPLRTSWYGTPWRERIAPGLESDVLIMEPQTGNPA</sequence>
<dbReference type="EMBL" id="CYHE01000001">
    <property type="protein sequence ID" value="CUA92501.1"/>
    <property type="molecule type" value="Genomic_DNA"/>
</dbReference>
<proteinExistence type="predicted"/>
<dbReference type="AlphaFoldDB" id="A0A0K6HNT1"/>
<evidence type="ECO:0000313" key="3">
    <source>
        <dbReference type="Proteomes" id="UP000183900"/>
    </source>
</evidence>
<keyword evidence="1" id="KW-0472">Membrane</keyword>
<name>A0A0K6HNT1_9HYPH</name>
<gene>
    <name evidence="2" type="ORF">Ga0061067_101576</name>
</gene>
<dbReference type="PANTHER" id="PTHR34703:SF1">
    <property type="entry name" value="ANTIPORTER SUBUNIT MNHG2-RELATED"/>
    <property type="match status" value="1"/>
</dbReference>
<dbReference type="GO" id="GO:0015385">
    <property type="term" value="F:sodium:proton antiporter activity"/>
    <property type="evidence" value="ECO:0007669"/>
    <property type="project" value="TreeGrafter"/>
</dbReference>
<keyword evidence="1" id="KW-0812">Transmembrane</keyword>
<evidence type="ECO:0000313" key="2">
    <source>
        <dbReference type="EMBL" id="CUA92501.1"/>
    </source>
</evidence>
<dbReference type="InterPro" id="IPR005133">
    <property type="entry name" value="PhaG_MnhG_YufB"/>
</dbReference>
<feature type="transmembrane region" description="Helical" evidence="1">
    <location>
        <begin position="36"/>
        <end position="55"/>
    </location>
</feature>
<evidence type="ECO:0000256" key="1">
    <source>
        <dbReference type="SAM" id="Phobius"/>
    </source>
</evidence>
<feature type="transmembrane region" description="Helical" evidence="1">
    <location>
        <begin position="62"/>
        <end position="83"/>
    </location>
</feature>
<dbReference type="Proteomes" id="UP000183900">
    <property type="component" value="Unassembled WGS sequence"/>
</dbReference>
<dbReference type="Pfam" id="PF03334">
    <property type="entry name" value="PhaG_MnhG_YufB"/>
    <property type="match status" value="1"/>
</dbReference>